<feature type="domain" description="Pyrroline-5-carboxylate reductase dimerisation" evidence="3">
    <location>
        <begin position="163"/>
        <end position="259"/>
    </location>
</feature>
<evidence type="ECO:0000259" key="2">
    <source>
        <dbReference type="Pfam" id="PF03807"/>
    </source>
</evidence>
<dbReference type="InterPro" id="IPR000304">
    <property type="entry name" value="Pyrroline-COOH_reductase"/>
</dbReference>
<name>A0ABS2DL70_9BACI</name>
<dbReference type="Pfam" id="PF03807">
    <property type="entry name" value="F420_oxidored"/>
    <property type="match status" value="1"/>
</dbReference>
<dbReference type="PANTHER" id="PTHR11645:SF51">
    <property type="entry name" value="COME OPERON PROTEIN 4"/>
    <property type="match status" value="1"/>
</dbReference>
<dbReference type="PIRSF" id="PIRSF000193">
    <property type="entry name" value="Pyrrol-5-carb_rd"/>
    <property type="match status" value="1"/>
</dbReference>
<organism evidence="4 5">
    <name type="scientific">Bacillus suaedaesalsae</name>
    <dbReference type="NCBI Taxonomy" id="2810349"/>
    <lineage>
        <taxon>Bacteria</taxon>
        <taxon>Bacillati</taxon>
        <taxon>Bacillota</taxon>
        <taxon>Bacilli</taxon>
        <taxon>Bacillales</taxon>
        <taxon>Bacillaceae</taxon>
        <taxon>Bacillus</taxon>
    </lineage>
</organism>
<dbReference type="Proteomes" id="UP001518925">
    <property type="component" value="Unassembled WGS sequence"/>
</dbReference>
<dbReference type="InterPro" id="IPR028939">
    <property type="entry name" value="P5C_Rdtase_cat_N"/>
</dbReference>
<dbReference type="PANTHER" id="PTHR11645">
    <property type="entry name" value="PYRROLINE-5-CARBOXYLATE REDUCTASE"/>
    <property type="match status" value="1"/>
</dbReference>
<proteinExistence type="inferred from homology"/>
<reference evidence="4 5" key="1">
    <citation type="submission" date="2021-02" db="EMBL/GenBank/DDBJ databases">
        <title>Bacillus sp. RD4P76, an endophyte from a halophyte.</title>
        <authorList>
            <person name="Sun J.-Q."/>
        </authorList>
    </citation>
    <scope>NUCLEOTIDE SEQUENCE [LARGE SCALE GENOMIC DNA]</scope>
    <source>
        <strain evidence="4 5">RD4P76</strain>
    </source>
</reference>
<protein>
    <submittedName>
        <fullName evidence="4">Late competence protein ComER</fullName>
    </submittedName>
</protein>
<keyword evidence="5" id="KW-1185">Reference proteome</keyword>
<dbReference type="Gene3D" id="1.10.3730.10">
    <property type="entry name" value="ProC C-terminal domain-like"/>
    <property type="match status" value="1"/>
</dbReference>
<evidence type="ECO:0000259" key="3">
    <source>
        <dbReference type="Pfam" id="PF14748"/>
    </source>
</evidence>
<comment type="caution">
    <text evidence="4">The sequence shown here is derived from an EMBL/GenBank/DDBJ whole genome shotgun (WGS) entry which is preliminary data.</text>
</comment>
<dbReference type="RefSeq" id="WP_204204603.1">
    <property type="nucleotide sequence ID" value="NZ_JAFELM010000042.1"/>
</dbReference>
<feature type="domain" description="Pyrroline-5-carboxylate reductase catalytic N-terminal" evidence="2">
    <location>
        <begin position="3"/>
        <end position="97"/>
    </location>
</feature>
<dbReference type="Gene3D" id="3.40.50.720">
    <property type="entry name" value="NAD(P)-binding Rossmann-like Domain"/>
    <property type="match status" value="1"/>
</dbReference>
<comment type="similarity">
    <text evidence="1">Belongs to the pyrroline-5-carboxylate reductase family.</text>
</comment>
<dbReference type="InterPro" id="IPR008927">
    <property type="entry name" value="6-PGluconate_DH-like_C_sf"/>
</dbReference>
<accession>A0ABS2DL70</accession>
<dbReference type="PROSITE" id="PS00521">
    <property type="entry name" value="P5CR"/>
    <property type="match status" value="1"/>
</dbReference>
<dbReference type="NCBIfam" id="NF005814">
    <property type="entry name" value="PRK07680.1"/>
    <property type="match status" value="1"/>
</dbReference>
<evidence type="ECO:0000313" key="4">
    <source>
        <dbReference type="EMBL" id="MBM6619229.1"/>
    </source>
</evidence>
<evidence type="ECO:0000256" key="1">
    <source>
        <dbReference type="ARBA" id="ARBA00005525"/>
    </source>
</evidence>
<dbReference type="InterPro" id="IPR053790">
    <property type="entry name" value="P5CR-like_CS"/>
</dbReference>
<dbReference type="SUPFAM" id="SSF48179">
    <property type="entry name" value="6-phosphogluconate dehydrogenase C-terminal domain-like"/>
    <property type="match status" value="1"/>
</dbReference>
<dbReference type="EMBL" id="JAFELM010000042">
    <property type="protein sequence ID" value="MBM6619229.1"/>
    <property type="molecule type" value="Genomic_DNA"/>
</dbReference>
<gene>
    <name evidence="4" type="ORF">JR050_16325</name>
</gene>
<dbReference type="Pfam" id="PF14748">
    <property type="entry name" value="P5CR_dimer"/>
    <property type="match status" value="1"/>
</dbReference>
<sequence length="281" mass="30930">MNIGIIGTGNMGTILVESFIESRAVTPSNLYLTNRTLKKAENLKTIDSALHVMPNAEEVAASSDIIFVCIKPLDIFPLLNRLSPLLKPEQCIVSITSPISVEQIQEVVKCNVARVIPSITNRALSGVSLMTFSQSCSQEMKEQLLALFHHISSPVLIEDNITRVASDIVSCGPAFFTYLVRRFITSAVEETEISEEIATELASGMIIGLGKLLDKGVFTLPTLQEKVCVKGGVTGEGIKVLEEELGLVFNHVFNSTHEKYYEDIREVTEQLECIRDIKSTK</sequence>
<evidence type="ECO:0000313" key="5">
    <source>
        <dbReference type="Proteomes" id="UP001518925"/>
    </source>
</evidence>
<dbReference type="SUPFAM" id="SSF51735">
    <property type="entry name" value="NAD(P)-binding Rossmann-fold domains"/>
    <property type="match status" value="1"/>
</dbReference>
<dbReference type="InterPro" id="IPR029036">
    <property type="entry name" value="P5CR_dimer"/>
</dbReference>
<dbReference type="InterPro" id="IPR036291">
    <property type="entry name" value="NAD(P)-bd_dom_sf"/>
</dbReference>